<organism evidence="2 3">
    <name type="scientific">Pikeienuella piscinae</name>
    <dbReference type="NCBI Taxonomy" id="2748098"/>
    <lineage>
        <taxon>Bacteria</taxon>
        <taxon>Pseudomonadati</taxon>
        <taxon>Pseudomonadota</taxon>
        <taxon>Alphaproteobacteria</taxon>
        <taxon>Rhodobacterales</taxon>
        <taxon>Paracoccaceae</taxon>
        <taxon>Pikeienuella</taxon>
    </lineage>
</organism>
<dbReference type="AlphaFoldDB" id="A0A7L5BZF9"/>
<gene>
    <name evidence="2" type="ORF">G5B40_05685</name>
</gene>
<dbReference type="EMBL" id="CP049056">
    <property type="protein sequence ID" value="QIE54989.1"/>
    <property type="molecule type" value="Genomic_DNA"/>
</dbReference>
<dbReference type="KEGG" id="hdh:G5B40_05685"/>
<evidence type="ECO:0000313" key="3">
    <source>
        <dbReference type="Proteomes" id="UP000503336"/>
    </source>
</evidence>
<dbReference type="Proteomes" id="UP000503336">
    <property type="component" value="Chromosome"/>
</dbReference>
<dbReference type="RefSeq" id="WP_165096133.1">
    <property type="nucleotide sequence ID" value="NZ_CP049056.1"/>
</dbReference>
<accession>A0A7L5BZF9</accession>
<sequence length="214" mass="23314">MREVAIDPPRDRSDRERAARTAQKLSLAEAAAGDTEAALRTARTSVSDLRDALDMAASLAAALNNVAWFSLLSGASAGGLEAANGSVEREPEAKTCALIRAHALMFSGDADVARAIYFNVELTSSDGWPDIGKWTHIITARRVTAELALKYRKGLSPAYAEARARVPALRSRSSGIVRYRLRSDPRRYDPTNDATTQGECRNRVRRDAPLPMMD</sequence>
<protein>
    <submittedName>
        <fullName evidence="2">Uncharacterized protein</fullName>
    </submittedName>
</protein>
<evidence type="ECO:0000256" key="1">
    <source>
        <dbReference type="SAM" id="MobiDB-lite"/>
    </source>
</evidence>
<name>A0A7L5BZF9_9RHOB</name>
<evidence type="ECO:0000313" key="2">
    <source>
        <dbReference type="EMBL" id="QIE54989.1"/>
    </source>
</evidence>
<reference evidence="2 3" key="1">
    <citation type="submission" date="2020-02" db="EMBL/GenBank/DDBJ databases">
        <title>complete genome sequence of Rhodobacteraceae bacterium.</title>
        <authorList>
            <person name="Park J."/>
            <person name="Kim Y.-S."/>
            <person name="Kim K.-H."/>
        </authorList>
    </citation>
    <scope>NUCLEOTIDE SEQUENCE [LARGE SCALE GENOMIC DNA]</scope>
    <source>
        <strain evidence="2 3">RR4-56</strain>
    </source>
</reference>
<feature type="region of interest" description="Disordered" evidence="1">
    <location>
        <begin position="1"/>
        <end position="21"/>
    </location>
</feature>
<feature type="compositionally biased region" description="Basic and acidic residues" evidence="1">
    <location>
        <begin position="1"/>
        <end position="19"/>
    </location>
</feature>
<proteinExistence type="predicted"/>
<keyword evidence="3" id="KW-1185">Reference proteome</keyword>